<dbReference type="CDD" id="cd19871">
    <property type="entry name" value="DSRM_DUS2L"/>
    <property type="match status" value="1"/>
</dbReference>
<sequence length="360" mass="39582">MAVPQQTLGFVNRLILAPMVRVGTLPMRLLALDCGADIVYCEELVDLKMLQCKRVVNDLLGTVDFVAPDGKAVFQTCSREHDRIVFQMGTADPDRALLVARLLENDVAAFDVNMGCPKEYSTKGGMGAALLSNPENIKQILSKLVSGVSKPITCKIRILPSLEETVQLCKMMEQTGISAIAVHGRTKDERPQHPVHLDSVRAISKAISIPVIANDIFGLGDFCHDVEEKLAIISETQEQSVDRTLCALDVTDGGSGGVVELPFRFDRKRFIDNKITPKTALLEWCRRQNIPQPEYNTEQREVDRVFRSVVSVAGRRFASSIWYEGKETSRAGHGHGVPACAGHRGRTSRGPAGCINSWEA</sequence>
<dbReference type="InterPro" id="IPR052582">
    <property type="entry name" value="tRNA-DUS-like"/>
</dbReference>
<feature type="domain" description="DUS-like FMN-binding" evidence="2">
    <location>
        <begin position="15"/>
        <end position="217"/>
    </location>
</feature>
<dbReference type="Gene3D" id="3.30.160.20">
    <property type="match status" value="1"/>
</dbReference>
<evidence type="ECO:0000259" key="2">
    <source>
        <dbReference type="Pfam" id="PF01207"/>
    </source>
</evidence>
<dbReference type="SUPFAM" id="SSF51395">
    <property type="entry name" value="FMN-linked oxidoreductases"/>
    <property type="match status" value="1"/>
</dbReference>
<evidence type="ECO:0000313" key="4">
    <source>
        <dbReference type="Proteomes" id="UP000694388"/>
    </source>
</evidence>
<dbReference type="AlphaFoldDB" id="A0A8C4NEZ4"/>
<proteinExistence type="predicted"/>
<dbReference type="Pfam" id="PF01207">
    <property type="entry name" value="Dus"/>
    <property type="match status" value="1"/>
</dbReference>
<dbReference type="CDD" id="cd02801">
    <property type="entry name" value="DUS_like_FMN"/>
    <property type="match status" value="1"/>
</dbReference>
<dbReference type="Gene3D" id="3.20.20.70">
    <property type="entry name" value="Aldolase class I"/>
    <property type="match status" value="1"/>
</dbReference>
<dbReference type="Ensembl" id="ENSEBUT00000002318.1">
    <property type="protein sequence ID" value="ENSEBUP00000001974.1"/>
    <property type="gene ID" value="ENSEBUG00000001597.1"/>
</dbReference>
<dbReference type="Proteomes" id="UP000694388">
    <property type="component" value="Unplaced"/>
</dbReference>
<reference evidence="3" key="1">
    <citation type="submission" date="2025-08" db="UniProtKB">
        <authorList>
            <consortium name="Ensembl"/>
        </authorList>
    </citation>
    <scope>IDENTIFICATION</scope>
</reference>
<protein>
    <submittedName>
        <fullName evidence="3">Dihydrouridine synthase 2</fullName>
    </submittedName>
</protein>
<accession>A0A8C4NEZ4</accession>
<evidence type="ECO:0000256" key="1">
    <source>
        <dbReference type="SAM" id="MobiDB-lite"/>
    </source>
</evidence>
<keyword evidence="4" id="KW-1185">Reference proteome</keyword>
<dbReference type="InterPro" id="IPR035587">
    <property type="entry name" value="DUS-like_FMN-bd"/>
</dbReference>
<dbReference type="GeneTree" id="ENSGT00550000075019"/>
<dbReference type="PANTHER" id="PTHR45936:SF1">
    <property type="entry name" value="TRNA-DIHYDROURIDINE(20) SYNTHASE [NAD(P)+]-LIKE"/>
    <property type="match status" value="1"/>
</dbReference>
<dbReference type="PANTHER" id="PTHR45936">
    <property type="entry name" value="TRNA-DIHYDROURIDINE(20) SYNTHASE [NAD(P)+]-LIKE"/>
    <property type="match status" value="1"/>
</dbReference>
<dbReference type="InterPro" id="IPR013785">
    <property type="entry name" value="Aldolase_TIM"/>
</dbReference>
<dbReference type="SUPFAM" id="SSF54768">
    <property type="entry name" value="dsRNA-binding domain-like"/>
    <property type="match status" value="1"/>
</dbReference>
<organism evidence="3 4">
    <name type="scientific">Eptatretus burgeri</name>
    <name type="common">Inshore hagfish</name>
    <dbReference type="NCBI Taxonomy" id="7764"/>
    <lineage>
        <taxon>Eukaryota</taxon>
        <taxon>Metazoa</taxon>
        <taxon>Chordata</taxon>
        <taxon>Craniata</taxon>
        <taxon>Vertebrata</taxon>
        <taxon>Cyclostomata</taxon>
        <taxon>Myxini</taxon>
        <taxon>Myxiniformes</taxon>
        <taxon>Myxinidae</taxon>
        <taxon>Eptatretinae</taxon>
        <taxon>Eptatretus</taxon>
    </lineage>
</organism>
<dbReference type="GO" id="GO:0005737">
    <property type="term" value="C:cytoplasm"/>
    <property type="evidence" value="ECO:0007669"/>
    <property type="project" value="TreeGrafter"/>
</dbReference>
<reference evidence="3" key="2">
    <citation type="submission" date="2025-09" db="UniProtKB">
        <authorList>
            <consortium name="Ensembl"/>
        </authorList>
    </citation>
    <scope>IDENTIFICATION</scope>
</reference>
<dbReference type="GO" id="GO:0000049">
    <property type="term" value="F:tRNA binding"/>
    <property type="evidence" value="ECO:0007669"/>
    <property type="project" value="InterPro"/>
</dbReference>
<dbReference type="InterPro" id="IPR044463">
    <property type="entry name" value="DUS2_DSRM"/>
</dbReference>
<feature type="region of interest" description="Disordered" evidence="1">
    <location>
        <begin position="333"/>
        <end position="360"/>
    </location>
</feature>
<name>A0A8C4NEZ4_EPTBU</name>
<dbReference type="GO" id="GO:0017150">
    <property type="term" value="F:tRNA dihydrouridine synthase activity"/>
    <property type="evidence" value="ECO:0007669"/>
    <property type="project" value="TreeGrafter"/>
</dbReference>
<evidence type="ECO:0000313" key="3">
    <source>
        <dbReference type="Ensembl" id="ENSEBUP00000001974.1"/>
    </source>
</evidence>